<name>A0A7J5U219_9BACT</name>
<dbReference type="InterPro" id="IPR006175">
    <property type="entry name" value="YjgF/YER057c/UK114"/>
</dbReference>
<dbReference type="EMBL" id="WELI01000002">
    <property type="protein sequence ID" value="KAB7731736.1"/>
    <property type="molecule type" value="Genomic_DNA"/>
</dbReference>
<dbReference type="PANTHER" id="PTHR43857:SF1">
    <property type="entry name" value="YJGH FAMILY PROTEIN"/>
    <property type="match status" value="1"/>
</dbReference>
<comment type="caution">
    <text evidence="1">The sequence shown here is derived from an EMBL/GenBank/DDBJ whole genome shotgun (WGS) entry which is preliminary data.</text>
</comment>
<dbReference type="RefSeq" id="WP_152123330.1">
    <property type="nucleotide sequence ID" value="NZ_WELI01000002.1"/>
</dbReference>
<dbReference type="Proteomes" id="UP000488299">
    <property type="component" value="Unassembled WGS sequence"/>
</dbReference>
<evidence type="ECO:0000313" key="2">
    <source>
        <dbReference type="Proteomes" id="UP000488299"/>
    </source>
</evidence>
<keyword evidence="2" id="KW-1185">Reference proteome</keyword>
<gene>
    <name evidence="1" type="ORF">F5984_05790</name>
</gene>
<dbReference type="CDD" id="cd06154">
    <property type="entry name" value="YjgF_YER057c_UK114_like_6"/>
    <property type="match status" value="1"/>
</dbReference>
<reference evidence="1 2" key="1">
    <citation type="submission" date="2019-10" db="EMBL/GenBank/DDBJ databases">
        <title>Rudanella paleaurantiibacter sp. nov., isolated from sludge.</title>
        <authorList>
            <person name="Xu S.Q."/>
        </authorList>
    </citation>
    <scope>NUCLEOTIDE SEQUENCE [LARGE SCALE GENOMIC DNA]</scope>
    <source>
        <strain evidence="1 2">HX-22-17</strain>
    </source>
</reference>
<proteinExistence type="predicted"/>
<dbReference type="InterPro" id="IPR035959">
    <property type="entry name" value="RutC-like_sf"/>
</dbReference>
<organism evidence="1 2">
    <name type="scientific">Rudanella paleaurantiibacter</name>
    <dbReference type="NCBI Taxonomy" id="2614655"/>
    <lineage>
        <taxon>Bacteria</taxon>
        <taxon>Pseudomonadati</taxon>
        <taxon>Bacteroidota</taxon>
        <taxon>Cytophagia</taxon>
        <taxon>Cytophagales</taxon>
        <taxon>Cytophagaceae</taxon>
        <taxon>Rudanella</taxon>
    </lineage>
</organism>
<dbReference type="SUPFAM" id="SSF55298">
    <property type="entry name" value="YjgF-like"/>
    <property type="match status" value="1"/>
</dbReference>
<dbReference type="Gene3D" id="3.30.1330.40">
    <property type="entry name" value="RutC-like"/>
    <property type="match status" value="1"/>
</dbReference>
<sequence length="128" mass="14212">MSRQNILTGSPWEDKMGYCRAVRIGNIIEVSGTVAIVDGETVKKDDIYAQTHNILTRVADVLTQAGASMNDVIRTRMFTTQISRWEEIARAHGAFFGEIKPTTGIYEVSALISPDYLIEIEFTAVVSE</sequence>
<evidence type="ECO:0000313" key="1">
    <source>
        <dbReference type="EMBL" id="KAB7731736.1"/>
    </source>
</evidence>
<dbReference type="PANTHER" id="PTHR43857">
    <property type="entry name" value="BLR7761 PROTEIN"/>
    <property type="match status" value="1"/>
</dbReference>
<dbReference type="AlphaFoldDB" id="A0A7J5U219"/>
<accession>A0A7J5U219</accession>
<protein>
    <submittedName>
        <fullName evidence="1">RidA family protein</fullName>
    </submittedName>
</protein>
<dbReference type="Pfam" id="PF01042">
    <property type="entry name" value="Ribonuc_L-PSP"/>
    <property type="match status" value="1"/>
</dbReference>